<keyword evidence="5" id="KW-0680">Restriction system</keyword>
<dbReference type="GO" id="GO:0044027">
    <property type="term" value="P:negative regulation of gene expression via chromosomal CpG island methylation"/>
    <property type="evidence" value="ECO:0007669"/>
    <property type="project" value="TreeGrafter"/>
</dbReference>
<dbReference type="EC" id="2.1.1.37" evidence="1"/>
<dbReference type="EMBL" id="CP130613">
    <property type="protein sequence ID" value="WKW15724.1"/>
    <property type="molecule type" value="Genomic_DNA"/>
</dbReference>
<dbReference type="NCBIfam" id="TIGR00675">
    <property type="entry name" value="dcm"/>
    <property type="match status" value="1"/>
</dbReference>
<keyword evidence="11" id="KW-1185">Reference proteome</keyword>
<dbReference type="Gene3D" id="3.40.50.150">
    <property type="entry name" value="Vaccinia Virus protein VP39"/>
    <property type="match status" value="1"/>
</dbReference>
<organism evidence="10 11">
    <name type="scientific">Pseudogemmatithrix spongiicola</name>
    <dbReference type="NCBI Taxonomy" id="3062599"/>
    <lineage>
        <taxon>Bacteria</taxon>
        <taxon>Pseudomonadati</taxon>
        <taxon>Gemmatimonadota</taxon>
        <taxon>Gemmatimonadia</taxon>
        <taxon>Gemmatimonadales</taxon>
        <taxon>Gemmatimonadaceae</taxon>
        <taxon>Pseudogemmatithrix</taxon>
    </lineage>
</organism>
<protein>
    <recommendedName>
        <fullName evidence="1">DNA (cytosine-5-)-methyltransferase</fullName>
        <ecNumber evidence="1">2.1.1.37</ecNumber>
    </recommendedName>
</protein>
<proteinExistence type="inferred from homology"/>
<dbReference type="KEGG" id="pspc:Strain318_002126"/>
<comment type="catalytic activity">
    <reaction evidence="6">
        <text>a 2'-deoxycytidine in DNA + S-adenosyl-L-methionine = a 5-methyl-2'-deoxycytidine in DNA + S-adenosyl-L-homocysteine + H(+)</text>
        <dbReference type="Rhea" id="RHEA:13681"/>
        <dbReference type="Rhea" id="RHEA-COMP:11369"/>
        <dbReference type="Rhea" id="RHEA-COMP:11370"/>
        <dbReference type="ChEBI" id="CHEBI:15378"/>
        <dbReference type="ChEBI" id="CHEBI:57856"/>
        <dbReference type="ChEBI" id="CHEBI:59789"/>
        <dbReference type="ChEBI" id="CHEBI:85452"/>
        <dbReference type="ChEBI" id="CHEBI:85454"/>
        <dbReference type="EC" id="2.1.1.37"/>
    </reaction>
</comment>
<dbReference type="InterPro" id="IPR050390">
    <property type="entry name" value="C5-Methyltransferase"/>
</dbReference>
<evidence type="ECO:0000256" key="4">
    <source>
        <dbReference type="ARBA" id="ARBA00022691"/>
    </source>
</evidence>
<dbReference type="AlphaFoldDB" id="A0AA49K1F5"/>
<dbReference type="GO" id="GO:0032259">
    <property type="term" value="P:methylation"/>
    <property type="evidence" value="ECO:0007669"/>
    <property type="project" value="UniProtKB-KW"/>
</dbReference>
<dbReference type="PANTHER" id="PTHR10629:SF52">
    <property type="entry name" value="DNA (CYTOSINE-5)-METHYLTRANSFERASE 1"/>
    <property type="match status" value="1"/>
</dbReference>
<gene>
    <name evidence="9" type="ORF">Strain138_002127</name>
    <name evidence="10" type="ORF">Strain318_002126</name>
</gene>
<evidence type="ECO:0000313" key="11">
    <source>
        <dbReference type="Proteomes" id="UP001229955"/>
    </source>
</evidence>
<dbReference type="PANTHER" id="PTHR10629">
    <property type="entry name" value="CYTOSINE-SPECIFIC METHYLTRANSFERASE"/>
    <property type="match status" value="1"/>
</dbReference>
<evidence type="ECO:0000256" key="2">
    <source>
        <dbReference type="ARBA" id="ARBA00022603"/>
    </source>
</evidence>
<feature type="active site" evidence="7">
    <location>
        <position position="78"/>
    </location>
</feature>
<dbReference type="RefSeq" id="WP_367885692.1">
    <property type="nucleotide sequence ID" value="NZ_CP130612.1"/>
</dbReference>
<dbReference type="PROSITE" id="PS51679">
    <property type="entry name" value="SAM_MT_C5"/>
    <property type="match status" value="1"/>
</dbReference>
<evidence type="ECO:0000256" key="5">
    <source>
        <dbReference type="ARBA" id="ARBA00022747"/>
    </source>
</evidence>
<evidence type="ECO:0000256" key="6">
    <source>
        <dbReference type="ARBA" id="ARBA00047422"/>
    </source>
</evidence>
<dbReference type="GO" id="GO:0009307">
    <property type="term" value="P:DNA restriction-modification system"/>
    <property type="evidence" value="ECO:0007669"/>
    <property type="project" value="UniProtKB-KW"/>
</dbReference>
<dbReference type="SUPFAM" id="SSF53335">
    <property type="entry name" value="S-adenosyl-L-methionine-dependent methyltransferases"/>
    <property type="match status" value="1"/>
</dbReference>
<reference evidence="10" key="1">
    <citation type="submission" date="2023-07" db="EMBL/GenBank/DDBJ databases">
        <authorList>
            <person name="Haufschild T."/>
            <person name="Kallscheuer N."/>
            <person name="Hammer J."/>
            <person name="Kohn T."/>
            <person name="Kabuu M."/>
            <person name="Jogler M."/>
            <person name="Wohfarth N."/>
            <person name="Heuer A."/>
            <person name="Rohde M."/>
            <person name="van Teeseling M.C.F."/>
            <person name="Jogler C."/>
        </authorList>
    </citation>
    <scope>NUCLEOTIDE SEQUENCE</scope>
    <source>
        <strain evidence="9">Strain 138</strain>
        <strain evidence="10">Strain 318</strain>
    </source>
</reference>
<dbReference type="Proteomes" id="UP001229955">
    <property type="component" value="Chromosome"/>
</dbReference>
<keyword evidence="4 7" id="KW-0949">S-adenosyl-L-methionine</keyword>
<dbReference type="REBASE" id="743566">
    <property type="entry name" value="M.Gba138ORF2127P"/>
</dbReference>
<evidence type="ECO:0000256" key="7">
    <source>
        <dbReference type="PROSITE-ProRule" id="PRU01016"/>
    </source>
</evidence>
<evidence type="ECO:0000313" key="9">
    <source>
        <dbReference type="EMBL" id="WKW12817.1"/>
    </source>
</evidence>
<dbReference type="InterPro" id="IPR001525">
    <property type="entry name" value="C5_MeTfrase"/>
</dbReference>
<keyword evidence="3 7" id="KW-0808">Transferase</keyword>
<accession>A0AA49K1F5</accession>
<evidence type="ECO:0000256" key="3">
    <source>
        <dbReference type="ARBA" id="ARBA00022679"/>
    </source>
</evidence>
<dbReference type="GO" id="GO:0003677">
    <property type="term" value="F:DNA binding"/>
    <property type="evidence" value="ECO:0007669"/>
    <property type="project" value="TreeGrafter"/>
</dbReference>
<evidence type="ECO:0000313" key="10">
    <source>
        <dbReference type="EMBL" id="WKW15724.1"/>
    </source>
</evidence>
<sequence>MRFGELFSGPGGLSLGAHLAAREVGLKLKHLWALDYDADATATYKRNFPTAEVHTADIRKFPLKSLPQVDGMAFGFPCNDFSLVGEHKGVNGNFGPLYKYCVAAVEHSMPKWFVAENVGGIRSANSGEALETILRDFSDLGYSLTPHLFRFEDYGVGQRRHRVLIVGLRDDLGLRFEVPAPRKAPRTAKQAIEEPPIPASAPNHEYTKQSQRVIERLNALAPGENAFSNNLPEEHRLNVKGARISQIYRRLNPDQPSYTVTGSGGGGTHVYHWSEPRALTNRERARLQSFPDDYVFEGGKEAVRRQIGMAVPPAGAAEVFRALFLTLAGQRYPRVPASLGGKYAGLVAELRGEQSVPAQRTKVAS</sequence>
<dbReference type="GO" id="GO:0003886">
    <property type="term" value="F:DNA (cytosine-5-)-methyltransferase activity"/>
    <property type="evidence" value="ECO:0007669"/>
    <property type="project" value="UniProtKB-EC"/>
</dbReference>
<evidence type="ECO:0000256" key="1">
    <source>
        <dbReference type="ARBA" id="ARBA00011975"/>
    </source>
</evidence>
<comment type="similarity">
    <text evidence="7 8">Belongs to the class I-like SAM-binding methyltransferase superfamily. C5-methyltransferase family.</text>
</comment>
<accession>A0AA49JVJ5</accession>
<dbReference type="Gene3D" id="3.90.120.10">
    <property type="entry name" value="DNA Methylase, subunit A, domain 2"/>
    <property type="match status" value="1"/>
</dbReference>
<dbReference type="EMBL" id="CP130612">
    <property type="protein sequence ID" value="WKW12817.1"/>
    <property type="molecule type" value="Genomic_DNA"/>
</dbReference>
<dbReference type="InterPro" id="IPR029063">
    <property type="entry name" value="SAM-dependent_MTases_sf"/>
</dbReference>
<evidence type="ECO:0000256" key="8">
    <source>
        <dbReference type="RuleBase" id="RU000416"/>
    </source>
</evidence>
<name>A0AA49K1F5_9BACT</name>
<dbReference type="PRINTS" id="PR00105">
    <property type="entry name" value="C5METTRFRASE"/>
</dbReference>
<keyword evidence="2 7" id="KW-0489">Methyltransferase</keyword>
<dbReference type="Pfam" id="PF00145">
    <property type="entry name" value="DNA_methylase"/>
    <property type="match status" value="1"/>
</dbReference>
<dbReference type="REBASE" id="743568">
    <property type="entry name" value="M.Gba318ORF2126P"/>
</dbReference>